<evidence type="ECO:0000256" key="2">
    <source>
        <dbReference type="ARBA" id="ARBA00022448"/>
    </source>
</evidence>
<evidence type="ECO:0000259" key="8">
    <source>
        <dbReference type="PROSITE" id="PS50928"/>
    </source>
</evidence>
<dbReference type="PANTHER" id="PTHR43163">
    <property type="entry name" value="DIPEPTIDE TRANSPORT SYSTEM PERMEASE PROTEIN DPPB-RELATED"/>
    <property type="match status" value="1"/>
</dbReference>
<dbReference type="Pfam" id="PF00528">
    <property type="entry name" value="BPD_transp_1"/>
    <property type="match status" value="1"/>
</dbReference>
<dbReference type="PANTHER" id="PTHR43163:SF6">
    <property type="entry name" value="DIPEPTIDE TRANSPORT SYSTEM PERMEASE PROTEIN DPPB-RELATED"/>
    <property type="match status" value="1"/>
</dbReference>
<dbReference type="Gene3D" id="1.10.3720.10">
    <property type="entry name" value="MetI-like"/>
    <property type="match status" value="1"/>
</dbReference>
<comment type="subcellular location">
    <subcellularLocation>
        <location evidence="1 7">Cell membrane</location>
        <topology evidence="1 7">Multi-pass membrane protein</topology>
    </subcellularLocation>
</comment>
<comment type="caution">
    <text evidence="9">The sequence shown here is derived from an EMBL/GenBank/DDBJ whole genome shotgun (WGS) entry which is preliminary data.</text>
</comment>
<sequence length="319" mass="35439">MTRYIIRRLLTAIPTLVAISMVIFTILALAPGDPLSEFAVNPSVPPEVRQRIRQSMGLDDPIPVRYTKWFTSILRGDFGYSFRSRSPVSDLMLQRLPTTLYVIGTAYLISVLLAIPIGVISAIRQYSIFDNIATTLAFIGFSLPTFFTGLLFILIFSVKLGWFPMIYRATIDEPGLRGLWLKVEQAIMPITVLALFQTAALTRYTRASMLETIHQDYVRTARAKGLSELTVISRHALRNALIPVVTIIALSIPGIFTGAVITEQIFRVPGMGSLLISAINDNDTPVIMAITIIFSALVVLFNLIADVLYGVLDPRIKYE</sequence>
<feature type="transmembrane region" description="Helical" evidence="7">
    <location>
        <begin position="135"/>
        <end position="158"/>
    </location>
</feature>
<keyword evidence="5 7" id="KW-1133">Transmembrane helix</keyword>
<dbReference type="CDD" id="cd06261">
    <property type="entry name" value="TM_PBP2"/>
    <property type="match status" value="1"/>
</dbReference>
<evidence type="ECO:0000256" key="3">
    <source>
        <dbReference type="ARBA" id="ARBA00022475"/>
    </source>
</evidence>
<evidence type="ECO:0000256" key="1">
    <source>
        <dbReference type="ARBA" id="ARBA00004651"/>
    </source>
</evidence>
<name>A0A831T9B4_9BACT</name>
<keyword evidence="6 7" id="KW-0472">Membrane</keyword>
<keyword evidence="2 7" id="KW-0813">Transport</keyword>
<protein>
    <submittedName>
        <fullName evidence="9">ABC transporter permease</fullName>
    </submittedName>
</protein>
<dbReference type="GO" id="GO:0005886">
    <property type="term" value="C:plasma membrane"/>
    <property type="evidence" value="ECO:0007669"/>
    <property type="project" value="UniProtKB-SubCell"/>
</dbReference>
<evidence type="ECO:0000256" key="4">
    <source>
        <dbReference type="ARBA" id="ARBA00022692"/>
    </source>
</evidence>
<accession>A0A831T9B4</accession>
<feature type="transmembrane region" description="Helical" evidence="7">
    <location>
        <begin position="100"/>
        <end position="123"/>
    </location>
</feature>
<dbReference type="AlphaFoldDB" id="A0A831T9B4"/>
<comment type="similarity">
    <text evidence="7">Belongs to the binding-protein-dependent transport system permease family.</text>
</comment>
<keyword evidence="4 7" id="KW-0812">Transmembrane</keyword>
<feature type="transmembrane region" description="Helical" evidence="7">
    <location>
        <begin position="240"/>
        <end position="266"/>
    </location>
</feature>
<dbReference type="Pfam" id="PF19300">
    <property type="entry name" value="BPD_transp_1_N"/>
    <property type="match status" value="1"/>
</dbReference>
<dbReference type="InterPro" id="IPR045621">
    <property type="entry name" value="BPD_transp_1_N"/>
</dbReference>
<gene>
    <name evidence="9" type="ORF">ENP34_01915</name>
</gene>
<dbReference type="SUPFAM" id="SSF161098">
    <property type="entry name" value="MetI-like"/>
    <property type="match status" value="1"/>
</dbReference>
<dbReference type="InterPro" id="IPR000515">
    <property type="entry name" value="MetI-like"/>
</dbReference>
<proteinExistence type="inferred from homology"/>
<feature type="transmembrane region" description="Helical" evidence="7">
    <location>
        <begin position="186"/>
        <end position="204"/>
    </location>
</feature>
<dbReference type="GO" id="GO:0055085">
    <property type="term" value="P:transmembrane transport"/>
    <property type="evidence" value="ECO:0007669"/>
    <property type="project" value="InterPro"/>
</dbReference>
<feature type="transmembrane region" description="Helical" evidence="7">
    <location>
        <begin position="286"/>
        <end position="312"/>
    </location>
</feature>
<dbReference type="InterPro" id="IPR035906">
    <property type="entry name" value="MetI-like_sf"/>
</dbReference>
<evidence type="ECO:0000256" key="5">
    <source>
        <dbReference type="ARBA" id="ARBA00022989"/>
    </source>
</evidence>
<dbReference type="PROSITE" id="PS50928">
    <property type="entry name" value="ABC_TM1"/>
    <property type="match status" value="1"/>
</dbReference>
<dbReference type="EMBL" id="DSIY01000041">
    <property type="protein sequence ID" value="HEG90193.1"/>
    <property type="molecule type" value="Genomic_DNA"/>
</dbReference>
<evidence type="ECO:0000313" key="9">
    <source>
        <dbReference type="EMBL" id="HEG90193.1"/>
    </source>
</evidence>
<keyword evidence="3" id="KW-1003">Cell membrane</keyword>
<feature type="transmembrane region" description="Helical" evidence="7">
    <location>
        <begin position="9"/>
        <end position="30"/>
    </location>
</feature>
<organism evidence="9">
    <name type="scientific">Thermorudis peleae</name>
    <dbReference type="NCBI Taxonomy" id="1382356"/>
    <lineage>
        <taxon>Bacteria</taxon>
        <taxon>Pseudomonadati</taxon>
        <taxon>Thermomicrobiota</taxon>
        <taxon>Thermomicrobia</taxon>
        <taxon>Thermomicrobia incertae sedis</taxon>
        <taxon>Thermorudis</taxon>
    </lineage>
</organism>
<reference evidence="9" key="1">
    <citation type="journal article" date="2020" name="mSystems">
        <title>Genome- and Community-Level Interaction Insights into Carbon Utilization and Element Cycling Functions of Hydrothermarchaeota in Hydrothermal Sediment.</title>
        <authorList>
            <person name="Zhou Z."/>
            <person name="Liu Y."/>
            <person name="Xu W."/>
            <person name="Pan J."/>
            <person name="Luo Z.H."/>
            <person name="Li M."/>
        </authorList>
    </citation>
    <scope>NUCLEOTIDE SEQUENCE [LARGE SCALE GENOMIC DNA]</scope>
    <source>
        <strain evidence="9">SpSt-210</strain>
    </source>
</reference>
<evidence type="ECO:0000256" key="6">
    <source>
        <dbReference type="ARBA" id="ARBA00023136"/>
    </source>
</evidence>
<feature type="domain" description="ABC transmembrane type-1" evidence="8">
    <location>
        <begin position="96"/>
        <end position="305"/>
    </location>
</feature>
<evidence type="ECO:0000256" key="7">
    <source>
        <dbReference type="RuleBase" id="RU363032"/>
    </source>
</evidence>